<dbReference type="Proteomes" id="UP000011014">
    <property type="component" value="Unassembled WGS sequence"/>
</dbReference>
<reference evidence="1" key="1">
    <citation type="journal article" date="2010" name="Science">
        <title>Plasticity of animal genome architecture unmasked by rapid evolution of a pelagic tunicate.</title>
        <authorList>
            <person name="Denoeud F."/>
            <person name="Henriet S."/>
            <person name="Mungpakdee S."/>
            <person name="Aury J.M."/>
            <person name="Da Silva C."/>
            <person name="Brinkmann H."/>
            <person name="Mikhaleva J."/>
            <person name="Olsen L.C."/>
            <person name="Jubin C."/>
            <person name="Canestro C."/>
            <person name="Bouquet J.M."/>
            <person name="Danks G."/>
            <person name="Poulain J."/>
            <person name="Campsteijn C."/>
            <person name="Adamski M."/>
            <person name="Cross I."/>
            <person name="Yadetie F."/>
            <person name="Muffato M."/>
            <person name="Louis A."/>
            <person name="Butcher S."/>
            <person name="Tsagkogeorga G."/>
            <person name="Konrad A."/>
            <person name="Singh S."/>
            <person name="Jensen M.F."/>
            <person name="Cong E.H."/>
            <person name="Eikeseth-Otteraa H."/>
            <person name="Noel B."/>
            <person name="Anthouard V."/>
            <person name="Porcel B.M."/>
            <person name="Kachouri-Lafond R."/>
            <person name="Nishino A."/>
            <person name="Ugolini M."/>
            <person name="Chourrout P."/>
            <person name="Nishida H."/>
            <person name="Aasland R."/>
            <person name="Huzurbazar S."/>
            <person name="Westhof E."/>
            <person name="Delsuc F."/>
            <person name="Lehrach H."/>
            <person name="Reinhardt R."/>
            <person name="Weissenbach J."/>
            <person name="Roy S.W."/>
            <person name="Artiguenave F."/>
            <person name="Postlethwait J.H."/>
            <person name="Manak J.R."/>
            <person name="Thompson E.M."/>
            <person name="Jaillon O."/>
            <person name="Du Pasquier L."/>
            <person name="Boudinot P."/>
            <person name="Liberles D.A."/>
            <person name="Volff J.N."/>
            <person name="Philippe H."/>
            <person name="Lenhard B."/>
            <person name="Roest Crollius H."/>
            <person name="Wincker P."/>
            <person name="Chourrout D."/>
        </authorList>
    </citation>
    <scope>NUCLEOTIDE SEQUENCE [LARGE SCALE GENOMIC DNA]</scope>
</reference>
<gene>
    <name evidence="1" type="ORF">GSOID_T00023642001</name>
</gene>
<protein>
    <submittedName>
        <fullName evidence="1">Uncharacterized protein</fullName>
    </submittedName>
</protein>
<dbReference type="EMBL" id="FN656499">
    <property type="protein sequence ID" value="CBY41561.1"/>
    <property type="molecule type" value="Genomic_DNA"/>
</dbReference>
<name>E4Z1I3_OIKDI</name>
<evidence type="ECO:0000313" key="1">
    <source>
        <dbReference type="EMBL" id="CBY41561.1"/>
    </source>
</evidence>
<organism evidence="1">
    <name type="scientific">Oikopleura dioica</name>
    <name type="common">Tunicate</name>
    <dbReference type="NCBI Taxonomy" id="34765"/>
    <lineage>
        <taxon>Eukaryota</taxon>
        <taxon>Metazoa</taxon>
        <taxon>Chordata</taxon>
        <taxon>Tunicata</taxon>
        <taxon>Appendicularia</taxon>
        <taxon>Copelata</taxon>
        <taxon>Oikopleuridae</taxon>
        <taxon>Oikopleura</taxon>
    </lineage>
</organism>
<proteinExistence type="predicted"/>
<accession>E4Z1I3</accession>
<feature type="non-terminal residue" evidence="1">
    <location>
        <position position="1"/>
    </location>
</feature>
<dbReference type="AlphaFoldDB" id="E4Z1I3"/>
<sequence length="250" mass="28672">QPRQEDEKAKEPFHERTSFWLISRPSCEIGAYRNSQLFKCQDSLGVNQPTHCCNFAVYKINSFENLSICNKNVSFIKNVNTLRYRKGSSTLAMMLPWRPLARQFTRQLKRMEVGQLEKLKKDTLVAHVIGSSSDKRNHLGRYKKAVGKPELAPRCAKRMCSKPASLGGHVWIKGRNSNEICYIVPLCSSCNNSKSENFNGRASDWFPVKANTQALVTKVVPGMFQNYFFFQRRNRKATPSNFIYAFFNAP</sequence>